<proteinExistence type="predicted"/>
<gene>
    <name evidence="1" type="ORF">ACFQ2I_10345</name>
</gene>
<protein>
    <submittedName>
        <fullName evidence="1">XkdX family protein</fullName>
    </submittedName>
</protein>
<evidence type="ECO:0000313" key="1">
    <source>
        <dbReference type="EMBL" id="MFD0959789.1"/>
    </source>
</evidence>
<name>A0ABW3HQF1_9BACL</name>
<dbReference type="InterPro" id="IPR010022">
    <property type="entry name" value="XkdX"/>
</dbReference>
<comment type="caution">
    <text evidence="1">The sequence shown here is derived from an EMBL/GenBank/DDBJ whole genome shotgun (WGS) entry which is preliminary data.</text>
</comment>
<dbReference type="EMBL" id="JBHTJZ010000011">
    <property type="protein sequence ID" value="MFD0959789.1"/>
    <property type="molecule type" value="Genomic_DNA"/>
</dbReference>
<dbReference type="Proteomes" id="UP001596989">
    <property type="component" value="Unassembled WGS sequence"/>
</dbReference>
<reference evidence="2" key="1">
    <citation type="journal article" date="2019" name="Int. J. Syst. Evol. Microbiol.">
        <title>The Global Catalogue of Microorganisms (GCM) 10K type strain sequencing project: providing services to taxonomists for standard genome sequencing and annotation.</title>
        <authorList>
            <consortium name="The Broad Institute Genomics Platform"/>
            <consortium name="The Broad Institute Genome Sequencing Center for Infectious Disease"/>
            <person name="Wu L."/>
            <person name="Ma J."/>
        </authorList>
    </citation>
    <scope>NUCLEOTIDE SEQUENCE [LARGE SCALE GENOMIC DNA]</scope>
    <source>
        <strain evidence="2">CCUG 59129</strain>
    </source>
</reference>
<dbReference type="Pfam" id="PF09693">
    <property type="entry name" value="Phage_XkdX"/>
    <property type="match status" value="1"/>
</dbReference>
<dbReference type="NCBIfam" id="TIGR01669">
    <property type="entry name" value="phage_XkdX"/>
    <property type="match status" value="1"/>
</dbReference>
<organism evidence="1 2">
    <name type="scientific">Paenibacillus chungangensis</name>
    <dbReference type="NCBI Taxonomy" id="696535"/>
    <lineage>
        <taxon>Bacteria</taxon>
        <taxon>Bacillati</taxon>
        <taxon>Bacillota</taxon>
        <taxon>Bacilli</taxon>
        <taxon>Bacillales</taxon>
        <taxon>Paenibacillaceae</taxon>
        <taxon>Paenibacillus</taxon>
    </lineage>
</organism>
<sequence length="51" mass="5767">MDWFAIVKKHYKAGRYTDKNVAVFVVSQKITEAQYQEITGLVFGAVPTVFA</sequence>
<dbReference type="RefSeq" id="WP_377564048.1">
    <property type="nucleotide sequence ID" value="NZ_JBHTJZ010000011.1"/>
</dbReference>
<keyword evidence="2" id="KW-1185">Reference proteome</keyword>
<accession>A0ABW3HQF1</accession>
<evidence type="ECO:0000313" key="2">
    <source>
        <dbReference type="Proteomes" id="UP001596989"/>
    </source>
</evidence>